<dbReference type="InterPro" id="IPR051184">
    <property type="entry name" value="Tyrosine-phos_adapter"/>
</dbReference>
<dbReference type="GO" id="GO:0036493">
    <property type="term" value="P:positive regulation of translation in response to endoplasmic reticulum stress"/>
    <property type="evidence" value="ECO:0007669"/>
    <property type="project" value="TreeGrafter"/>
</dbReference>
<evidence type="ECO:0000256" key="5">
    <source>
        <dbReference type="SAM" id="MobiDB-lite"/>
    </source>
</evidence>
<dbReference type="GO" id="GO:0030971">
    <property type="term" value="F:receptor tyrosine kinase binding"/>
    <property type="evidence" value="ECO:0007669"/>
    <property type="project" value="TreeGrafter"/>
</dbReference>
<dbReference type="Gene3D" id="3.30.505.10">
    <property type="entry name" value="SH2 domain"/>
    <property type="match status" value="1"/>
</dbReference>
<dbReference type="EMBL" id="LR788367">
    <property type="protein sequence ID" value="CAB3264229.1"/>
    <property type="molecule type" value="mRNA"/>
</dbReference>
<dbReference type="GO" id="GO:0035591">
    <property type="term" value="F:signaling adaptor activity"/>
    <property type="evidence" value="ECO:0007669"/>
    <property type="project" value="TreeGrafter"/>
</dbReference>
<evidence type="ECO:0000256" key="1">
    <source>
        <dbReference type="ARBA" id="ARBA00022443"/>
    </source>
</evidence>
<dbReference type="FunFam" id="2.30.30.40:FF:000110">
    <property type="entry name" value="Cytoplasmic protein"/>
    <property type="match status" value="1"/>
</dbReference>
<dbReference type="GO" id="GO:0048013">
    <property type="term" value="P:ephrin receptor signaling pathway"/>
    <property type="evidence" value="ECO:0007669"/>
    <property type="project" value="TreeGrafter"/>
</dbReference>
<feature type="compositionally biased region" description="Pro residues" evidence="5">
    <location>
        <begin position="314"/>
        <end position="324"/>
    </location>
</feature>
<dbReference type="GO" id="GO:1902237">
    <property type="term" value="P:positive regulation of endoplasmic reticulum stress-induced intrinsic apoptotic signaling pathway"/>
    <property type="evidence" value="ECO:0007669"/>
    <property type="project" value="TreeGrafter"/>
</dbReference>
<dbReference type="InterPro" id="IPR036860">
    <property type="entry name" value="SH2_dom_sf"/>
</dbReference>
<dbReference type="PRINTS" id="PR00401">
    <property type="entry name" value="SH2DOMAIN"/>
</dbReference>
<dbReference type="Gene3D" id="2.30.30.40">
    <property type="entry name" value="SH3 Domains"/>
    <property type="match status" value="2"/>
</dbReference>
<dbReference type="SMART" id="SM00326">
    <property type="entry name" value="SH3"/>
    <property type="match status" value="2"/>
</dbReference>
<dbReference type="PROSITE" id="PS50002">
    <property type="entry name" value="SH3"/>
    <property type="match status" value="2"/>
</dbReference>
<dbReference type="GO" id="GO:1903898">
    <property type="term" value="P:negative regulation of PERK-mediated unfolded protein response"/>
    <property type="evidence" value="ECO:0007669"/>
    <property type="project" value="TreeGrafter"/>
</dbReference>
<dbReference type="SUPFAM" id="SSF50044">
    <property type="entry name" value="SH3-domain"/>
    <property type="match status" value="2"/>
</dbReference>
<name>A0A6F9DM70_9ASCI</name>
<accession>A0A6F9DM70</accession>
<feature type="compositionally biased region" description="Gly residues" evidence="5">
    <location>
        <begin position="141"/>
        <end position="157"/>
    </location>
</feature>
<feature type="domain" description="SH3" evidence="7">
    <location>
        <begin position="167"/>
        <end position="229"/>
    </location>
</feature>
<keyword evidence="2 3" id="KW-0727">SH2 domain</keyword>
<dbReference type="PANTHER" id="PTHR19969:SF14">
    <property type="entry name" value="DREADLOCKS, ISOFORM B"/>
    <property type="match status" value="1"/>
</dbReference>
<evidence type="ECO:0000313" key="8">
    <source>
        <dbReference type="EMBL" id="CAB3264229.1"/>
    </source>
</evidence>
<feature type="domain" description="SH2" evidence="6">
    <location>
        <begin position="334"/>
        <end position="428"/>
    </location>
</feature>
<reference evidence="8" key="1">
    <citation type="submission" date="2020-04" db="EMBL/GenBank/DDBJ databases">
        <authorList>
            <person name="Neveu A P."/>
        </authorList>
    </citation>
    <scope>NUCLEOTIDE SEQUENCE</scope>
    <source>
        <tissue evidence="8">Whole embryo</tissue>
    </source>
</reference>
<dbReference type="CDD" id="cd11767">
    <property type="entry name" value="SH3_Nck_3"/>
    <property type="match status" value="1"/>
</dbReference>
<dbReference type="Pfam" id="PF00017">
    <property type="entry name" value="SH2"/>
    <property type="match status" value="1"/>
</dbReference>
<feature type="domain" description="SH3" evidence="7">
    <location>
        <begin position="239"/>
        <end position="301"/>
    </location>
</feature>
<dbReference type="SMART" id="SM00252">
    <property type="entry name" value="SH2"/>
    <property type="match status" value="1"/>
</dbReference>
<dbReference type="GO" id="GO:0016477">
    <property type="term" value="P:cell migration"/>
    <property type="evidence" value="ECO:0007669"/>
    <property type="project" value="TreeGrafter"/>
</dbReference>
<sequence>MATAQLPVISVDLPDAVYLIQFCNALSRLTVDAVTRKDMGSNKVTPKSFLSRIGVLKDVDLTGQYSRRKIPAEKRERLCHARSYHKFRLHRMLLKGRTPMCSFVFKLLFASNVLVQPWSECSQQIPRKGKDKAPYTNGGDSPQGGGFGMRPGGGAASGGPNRPAAGGSNEEYVSKFNYDAMKDDEMSLVKGMRIHVLQIEGDGWWLGQNADSPSQQGWFPSNYVTPSNNAAPVTSPQNDVITVVRTLYAFNSGNPEELAFEQDEVLDIIQQPAEDPEWWMARNSSGETGLVPKNYVETEQRNYDPVNSLASPTEPVPNNPPPPHTNGSSGMGDWFFGKISRQEAERLLEGRAQTGEFLVRDSETATGFSISMKMPGRIRHFKVSALPNGEYGIGQRKFESLEALIAHYKRAPIYTSPEQGKAYLTTPLSH</sequence>
<evidence type="ECO:0000256" key="2">
    <source>
        <dbReference type="ARBA" id="ARBA00022999"/>
    </source>
</evidence>
<gene>
    <name evidence="8" type="primary">Nck2</name>
</gene>
<dbReference type="PRINTS" id="PR00452">
    <property type="entry name" value="SH3DOMAIN"/>
</dbReference>
<evidence type="ECO:0000256" key="4">
    <source>
        <dbReference type="PROSITE-ProRule" id="PRU00192"/>
    </source>
</evidence>
<evidence type="ECO:0000259" key="7">
    <source>
        <dbReference type="PROSITE" id="PS50002"/>
    </source>
</evidence>
<feature type="region of interest" description="Disordered" evidence="5">
    <location>
        <begin position="125"/>
        <end position="168"/>
    </location>
</feature>
<dbReference type="InterPro" id="IPR001452">
    <property type="entry name" value="SH3_domain"/>
</dbReference>
<dbReference type="Pfam" id="PF00018">
    <property type="entry name" value="SH3_1"/>
    <property type="match status" value="1"/>
</dbReference>
<evidence type="ECO:0000259" key="6">
    <source>
        <dbReference type="PROSITE" id="PS50001"/>
    </source>
</evidence>
<proteinExistence type="evidence at transcript level"/>
<feature type="region of interest" description="Disordered" evidence="5">
    <location>
        <begin position="305"/>
        <end position="334"/>
    </location>
</feature>
<dbReference type="InterPro" id="IPR000980">
    <property type="entry name" value="SH2"/>
</dbReference>
<protein>
    <submittedName>
        <fullName evidence="8">Cytoplasmic protein NCK2</fullName>
    </submittedName>
</protein>
<dbReference type="InterPro" id="IPR036028">
    <property type="entry name" value="SH3-like_dom_sf"/>
</dbReference>
<dbReference type="PANTHER" id="PTHR19969">
    <property type="entry name" value="SH2-SH3 ADAPTOR PROTEIN-RELATED"/>
    <property type="match status" value="1"/>
</dbReference>
<evidence type="ECO:0000256" key="3">
    <source>
        <dbReference type="PROSITE-ProRule" id="PRU00191"/>
    </source>
</evidence>
<dbReference type="AlphaFoldDB" id="A0A6F9DM70"/>
<keyword evidence="1 4" id="KW-0728">SH3 domain</keyword>
<organism evidence="8">
    <name type="scientific">Phallusia mammillata</name>
    <dbReference type="NCBI Taxonomy" id="59560"/>
    <lineage>
        <taxon>Eukaryota</taxon>
        <taxon>Metazoa</taxon>
        <taxon>Chordata</taxon>
        <taxon>Tunicata</taxon>
        <taxon>Ascidiacea</taxon>
        <taxon>Phlebobranchia</taxon>
        <taxon>Ascidiidae</taxon>
        <taxon>Phallusia</taxon>
    </lineage>
</organism>
<feature type="compositionally biased region" description="Low complexity" evidence="5">
    <location>
        <begin position="158"/>
        <end position="167"/>
    </location>
</feature>
<dbReference type="PROSITE" id="PS50001">
    <property type="entry name" value="SH2"/>
    <property type="match status" value="1"/>
</dbReference>
<dbReference type="Pfam" id="PF14604">
    <property type="entry name" value="SH3_9"/>
    <property type="match status" value="1"/>
</dbReference>
<dbReference type="SUPFAM" id="SSF55550">
    <property type="entry name" value="SH2 domain"/>
    <property type="match status" value="1"/>
</dbReference>
<dbReference type="GO" id="GO:0005737">
    <property type="term" value="C:cytoplasm"/>
    <property type="evidence" value="ECO:0007669"/>
    <property type="project" value="TreeGrafter"/>
</dbReference>